<organism evidence="1 2">
    <name type="scientific">Paenibacillus uliginis N3/975</name>
    <dbReference type="NCBI Taxonomy" id="1313296"/>
    <lineage>
        <taxon>Bacteria</taxon>
        <taxon>Bacillati</taxon>
        <taxon>Bacillota</taxon>
        <taxon>Bacilli</taxon>
        <taxon>Bacillales</taxon>
        <taxon>Paenibacillaceae</taxon>
        <taxon>Paenibacillus</taxon>
    </lineage>
</organism>
<reference evidence="2" key="1">
    <citation type="submission" date="2017-04" db="EMBL/GenBank/DDBJ databases">
        <authorList>
            <person name="Varghese N."/>
            <person name="Submissions S."/>
        </authorList>
    </citation>
    <scope>NUCLEOTIDE SEQUENCE [LARGE SCALE GENOMIC DNA]</scope>
    <source>
        <strain evidence="2">N3/975</strain>
    </source>
</reference>
<dbReference type="Proteomes" id="UP000192940">
    <property type="component" value="Chromosome I"/>
</dbReference>
<dbReference type="EMBL" id="LT840184">
    <property type="protein sequence ID" value="SMF88181.1"/>
    <property type="molecule type" value="Genomic_DNA"/>
</dbReference>
<proteinExistence type="predicted"/>
<evidence type="ECO:0000313" key="1">
    <source>
        <dbReference type="EMBL" id="SMF88181.1"/>
    </source>
</evidence>
<accession>A0A1X7HK53</accession>
<sequence length="94" mass="11156">MTRIRDLKIEALNIHHEIQTQRKGFIQRIRLKRKLKILLNEIEYQEGRRQYANRPYSKPVIVQPPARYESEAHTFGCQCGCWLETLESFGVKKG</sequence>
<name>A0A1X7HK53_9BACL</name>
<dbReference type="STRING" id="1313296.SAMN05661091_4158"/>
<gene>
    <name evidence="1" type="ORF">SAMN05661091_4158</name>
</gene>
<protein>
    <submittedName>
        <fullName evidence="1">Uncharacterized protein</fullName>
    </submittedName>
</protein>
<evidence type="ECO:0000313" key="2">
    <source>
        <dbReference type="Proteomes" id="UP000192940"/>
    </source>
</evidence>
<keyword evidence="2" id="KW-1185">Reference proteome</keyword>
<dbReference type="AlphaFoldDB" id="A0A1X7HK53"/>